<dbReference type="EMBL" id="KN831772">
    <property type="protein sequence ID" value="KIM45669.1"/>
    <property type="molecule type" value="Genomic_DNA"/>
</dbReference>
<gene>
    <name evidence="3" type="ORF">M413DRAFT_442322</name>
</gene>
<feature type="transmembrane region" description="Helical" evidence="1">
    <location>
        <begin position="228"/>
        <end position="245"/>
    </location>
</feature>
<dbReference type="OrthoDB" id="8062037at2759"/>
<reference evidence="3 4" key="1">
    <citation type="submission" date="2014-04" db="EMBL/GenBank/DDBJ databases">
        <authorList>
            <consortium name="DOE Joint Genome Institute"/>
            <person name="Kuo A."/>
            <person name="Gay G."/>
            <person name="Dore J."/>
            <person name="Kohler A."/>
            <person name="Nagy L.G."/>
            <person name="Floudas D."/>
            <person name="Copeland A."/>
            <person name="Barry K.W."/>
            <person name="Cichocki N."/>
            <person name="Veneault-Fourrey C."/>
            <person name="LaButti K."/>
            <person name="Lindquist E.A."/>
            <person name="Lipzen A."/>
            <person name="Lundell T."/>
            <person name="Morin E."/>
            <person name="Murat C."/>
            <person name="Sun H."/>
            <person name="Tunlid A."/>
            <person name="Henrissat B."/>
            <person name="Grigoriev I.V."/>
            <person name="Hibbett D.S."/>
            <person name="Martin F."/>
            <person name="Nordberg H.P."/>
            <person name="Cantor M.N."/>
            <person name="Hua S.X."/>
        </authorList>
    </citation>
    <scope>NUCLEOTIDE SEQUENCE [LARGE SCALE GENOMIC DNA]</scope>
    <source>
        <strain evidence="4">h7</strain>
    </source>
</reference>
<dbReference type="Proteomes" id="UP000053424">
    <property type="component" value="Unassembled WGS sequence"/>
</dbReference>
<feature type="chain" id="PRO_5002162725" description="DOMON domain-containing protein" evidence="2">
    <location>
        <begin position="19"/>
        <end position="246"/>
    </location>
</feature>
<keyword evidence="2" id="KW-0732">Signal</keyword>
<evidence type="ECO:0008006" key="5">
    <source>
        <dbReference type="Google" id="ProtNLM"/>
    </source>
</evidence>
<feature type="signal peptide" evidence="2">
    <location>
        <begin position="1"/>
        <end position="18"/>
    </location>
</feature>
<dbReference type="HOGENOM" id="CLU_1030449_0_0_1"/>
<evidence type="ECO:0000256" key="1">
    <source>
        <dbReference type="SAM" id="Phobius"/>
    </source>
</evidence>
<evidence type="ECO:0000256" key="2">
    <source>
        <dbReference type="SAM" id="SignalP"/>
    </source>
</evidence>
<keyword evidence="1" id="KW-1133">Transmembrane helix</keyword>
<dbReference type="STRING" id="686832.A0A0C3CNM3"/>
<accession>A0A0C3CNM3</accession>
<evidence type="ECO:0000313" key="3">
    <source>
        <dbReference type="EMBL" id="KIM45669.1"/>
    </source>
</evidence>
<evidence type="ECO:0000313" key="4">
    <source>
        <dbReference type="Proteomes" id="UP000053424"/>
    </source>
</evidence>
<dbReference type="AlphaFoldDB" id="A0A0C3CNM3"/>
<keyword evidence="4" id="KW-1185">Reference proteome</keyword>
<name>A0A0C3CNM3_HEBCY</name>
<sequence>MCQFIILLFFTLFLPVLAYIPVYPTNSTGATTADASTIILQWYSNGSYVQNISFQIAGQGSTGINKGALVHFSEEGVNNATAPTSTPWIALISCDNNSTNASLDTDIFELAHEKGAVSALLYSLYSKACVINPGYSDRLFDIFSSPDPASSHLIEYQFSQTGQHVLSSYDSAQLNASANVITESINAGYPVSSGYLLAALTARNATATSTTSATTQPSMKSGCNPCSTPFPLMVLYVAIASVLVLL</sequence>
<keyword evidence="1" id="KW-0812">Transmembrane</keyword>
<proteinExistence type="predicted"/>
<protein>
    <recommendedName>
        <fullName evidence="5">DOMON domain-containing protein</fullName>
    </recommendedName>
</protein>
<keyword evidence="1" id="KW-0472">Membrane</keyword>
<reference evidence="4" key="2">
    <citation type="submission" date="2015-01" db="EMBL/GenBank/DDBJ databases">
        <title>Evolutionary Origins and Diversification of the Mycorrhizal Mutualists.</title>
        <authorList>
            <consortium name="DOE Joint Genome Institute"/>
            <consortium name="Mycorrhizal Genomics Consortium"/>
            <person name="Kohler A."/>
            <person name="Kuo A."/>
            <person name="Nagy L.G."/>
            <person name="Floudas D."/>
            <person name="Copeland A."/>
            <person name="Barry K.W."/>
            <person name="Cichocki N."/>
            <person name="Veneault-Fourrey C."/>
            <person name="LaButti K."/>
            <person name="Lindquist E.A."/>
            <person name="Lipzen A."/>
            <person name="Lundell T."/>
            <person name="Morin E."/>
            <person name="Murat C."/>
            <person name="Riley R."/>
            <person name="Ohm R."/>
            <person name="Sun H."/>
            <person name="Tunlid A."/>
            <person name="Henrissat B."/>
            <person name="Grigoriev I.V."/>
            <person name="Hibbett D.S."/>
            <person name="Martin F."/>
        </authorList>
    </citation>
    <scope>NUCLEOTIDE SEQUENCE [LARGE SCALE GENOMIC DNA]</scope>
    <source>
        <strain evidence="4">h7</strain>
    </source>
</reference>
<organism evidence="3 4">
    <name type="scientific">Hebeloma cylindrosporum</name>
    <dbReference type="NCBI Taxonomy" id="76867"/>
    <lineage>
        <taxon>Eukaryota</taxon>
        <taxon>Fungi</taxon>
        <taxon>Dikarya</taxon>
        <taxon>Basidiomycota</taxon>
        <taxon>Agaricomycotina</taxon>
        <taxon>Agaricomycetes</taxon>
        <taxon>Agaricomycetidae</taxon>
        <taxon>Agaricales</taxon>
        <taxon>Agaricineae</taxon>
        <taxon>Hymenogastraceae</taxon>
        <taxon>Hebeloma</taxon>
    </lineage>
</organism>